<protein>
    <recommendedName>
        <fullName evidence="3">Cell filamentation protein Fic</fullName>
    </recommendedName>
</protein>
<name>A0A317CAI4_9GAMM</name>
<sequence>MTTVNELLQSIQEAENSISLGQILEIYPDLNRRTAQRWLRQLIDGNKIIAEGSGPARAYRPLTEGAGSDRDIYPNYIPLSADSRDILDYIDQPLEACHPVGYDITFLQDYQPNESFYLSETLRR</sequence>
<dbReference type="Proteomes" id="UP000245539">
    <property type="component" value="Unassembled WGS sequence"/>
</dbReference>
<reference evidence="1 2" key="1">
    <citation type="submission" date="2018-05" db="EMBL/GenBank/DDBJ databases">
        <title>Leucothrix arctica sp. nov., isolated from Arctic seawater.</title>
        <authorList>
            <person name="Choi A."/>
            <person name="Baek K."/>
        </authorList>
    </citation>
    <scope>NUCLEOTIDE SEQUENCE [LARGE SCALE GENOMIC DNA]</scope>
    <source>
        <strain evidence="1 2">JCM 18388</strain>
    </source>
</reference>
<dbReference type="OrthoDB" id="9807853at2"/>
<proteinExistence type="predicted"/>
<evidence type="ECO:0000313" key="2">
    <source>
        <dbReference type="Proteomes" id="UP000245539"/>
    </source>
</evidence>
<comment type="caution">
    <text evidence="1">The sequence shown here is derived from an EMBL/GenBank/DDBJ whole genome shotgun (WGS) entry which is preliminary data.</text>
</comment>
<evidence type="ECO:0008006" key="3">
    <source>
        <dbReference type="Google" id="ProtNLM"/>
    </source>
</evidence>
<accession>A0A317CAI4</accession>
<dbReference type="AlphaFoldDB" id="A0A317CAI4"/>
<organism evidence="1 2">
    <name type="scientific">Leucothrix pacifica</name>
    <dbReference type="NCBI Taxonomy" id="1247513"/>
    <lineage>
        <taxon>Bacteria</taxon>
        <taxon>Pseudomonadati</taxon>
        <taxon>Pseudomonadota</taxon>
        <taxon>Gammaproteobacteria</taxon>
        <taxon>Thiotrichales</taxon>
        <taxon>Thiotrichaceae</taxon>
        <taxon>Leucothrix</taxon>
    </lineage>
</organism>
<keyword evidence="2" id="KW-1185">Reference proteome</keyword>
<gene>
    <name evidence="1" type="ORF">DKW60_14555</name>
</gene>
<dbReference type="EMBL" id="QGKM01000043">
    <property type="protein sequence ID" value="PWQ95634.1"/>
    <property type="molecule type" value="Genomic_DNA"/>
</dbReference>
<dbReference type="RefSeq" id="WP_109838390.1">
    <property type="nucleotide sequence ID" value="NZ_QGKM01000043.1"/>
</dbReference>
<evidence type="ECO:0000313" key="1">
    <source>
        <dbReference type="EMBL" id="PWQ95634.1"/>
    </source>
</evidence>